<feature type="binding site" evidence="3">
    <location>
        <begin position="380"/>
        <end position="381"/>
    </location>
    <ligand>
        <name>substrate</name>
    </ligand>
</feature>
<dbReference type="PANTHER" id="PTHR38784">
    <property type="entry name" value="SUCROSE PHOSPHORYLASE"/>
    <property type="match status" value="1"/>
</dbReference>
<dbReference type="KEGG" id="caby:Cabys_1880"/>
<dbReference type="RefSeq" id="WP_006929973.1">
    <property type="nucleotide sequence ID" value="NZ_CM001402.1"/>
</dbReference>
<dbReference type="PANTHER" id="PTHR38784:SF1">
    <property type="entry name" value="SUCROSE PHOSPHORYLASE"/>
    <property type="match status" value="1"/>
</dbReference>
<dbReference type="CDD" id="cd11356">
    <property type="entry name" value="AmyAc_Sucrose_phosphorylase-like_1"/>
    <property type="match status" value="1"/>
</dbReference>
<gene>
    <name evidence="5" type="ORF">Cabys_1880</name>
    <name evidence="6" type="ORF">Calab_3011</name>
</gene>
<dbReference type="SUPFAM" id="SSF51445">
    <property type="entry name" value="(Trans)glycosidases"/>
    <property type="match status" value="1"/>
</dbReference>
<accession>H1XT50</accession>
<feature type="binding site" evidence="3">
    <location>
        <position position="172"/>
    </location>
    <ligand>
        <name>substrate</name>
    </ligand>
</feature>
<evidence type="ECO:0000313" key="7">
    <source>
        <dbReference type="Proteomes" id="UP000004671"/>
    </source>
</evidence>
<keyword evidence="2" id="KW-0808">Transferase</keyword>
<dbReference type="InterPro" id="IPR017853">
    <property type="entry name" value="GH"/>
</dbReference>
<organism evidence="6 7">
    <name type="scientific">Caldithrix abyssi DSM 13497</name>
    <dbReference type="NCBI Taxonomy" id="880073"/>
    <lineage>
        <taxon>Bacteria</taxon>
        <taxon>Pseudomonadati</taxon>
        <taxon>Calditrichota</taxon>
        <taxon>Calditrichia</taxon>
        <taxon>Calditrichales</taxon>
        <taxon>Calditrichaceae</taxon>
        <taxon>Caldithrix</taxon>
    </lineage>
</organism>
<feature type="binding site" evidence="3">
    <location>
        <position position="134"/>
    </location>
    <ligand>
        <name>substrate</name>
    </ligand>
</feature>
<evidence type="ECO:0000313" key="5">
    <source>
        <dbReference type="EMBL" id="APF18629.1"/>
    </source>
</evidence>
<protein>
    <submittedName>
        <fullName evidence="6">Alpha amylase catalytic region</fullName>
    </submittedName>
    <submittedName>
        <fullName evidence="5">Sucrose phosphorylase</fullName>
    </submittedName>
</protein>
<dbReference type="SMART" id="SM00642">
    <property type="entry name" value="Aamy"/>
    <property type="match status" value="1"/>
</dbReference>
<evidence type="ECO:0000256" key="1">
    <source>
        <dbReference type="ARBA" id="ARBA00022676"/>
    </source>
</evidence>
<reference evidence="6 7" key="1">
    <citation type="submission" date="2011-09" db="EMBL/GenBank/DDBJ databases">
        <title>The permanent draft genome of Caldithrix abyssi DSM 13497.</title>
        <authorList>
            <consortium name="US DOE Joint Genome Institute (JGI-PGF)"/>
            <person name="Lucas S."/>
            <person name="Han J."/>
            <person name="Lapidus A."/>
            <person name="Bruce D."/>
            <person name="Goodwin L."/>
            <person name="Pitluck S."/>
            <person name="Peters L."/>
            <person name="Kyrpides N."/>
            <person name="Mavromatis K."/>
            <person name="Ivanova N."/>
            <person name="Mikhailova N."/>
            <person name="Chertkov O."/>
            <person name="Detter J.C."/>
            <person name="Tapia R."/>
            <person name="Han C."/>
            <person name="Land M."/>
            <person name="Hauser L."/>
            <person name="Markowitz V."/>
            <person name="Cheng J.-F."/>
            <person name="Hugenholtz P."/>
            <person name="Woyke T."/>
            <person name="Wu D."/>
            <person name="Spring S."/>
            <person name="Brambilla E."/>
            <person name="Klenk H.-P."/>
            <person name="Eisen J.A."/>
        </authorList>
    </citation>
    <scope>NUCLEOTIDE SEQUENCE [LARGE SCALE GENOMIC DNA]</scope>
    <source>
        <strain evidence="6 7">DSM 13497</strain>
    </source>
</reference>
<keyword evidence="1" id="KW-0328">Glycosyltransferase</keyword>
<dbReference type="PIRSF" id="PIRSF003059">
    <property type="entry name" value="Sucrose_phosphorylase"/>
    <property type="match status" value="1"/>
</dbReference>
<sequence length="627" mass="73127">MRCQEDRIDRRKFHYSEPDYTRPVLNISDYFAQRFKNKLTFLYGKARVENIYPELERILKVYYAHKTPMMLEWEKNFDPENRFTECDAILITYGDLIKTPNQKPLRTLSQLSETYLRNVINTLHILPFFPSSSDRGFAVMDFEEVDPNLGTWDDILELKKDFKLMFDGVFNHVSSKSRWFQEFLNQNPQFLDFFVVFSTKQQLSPDQLRLIVRPRTTPILTEFNTLNGKRLVWTTFSQDQIDLNYHNPHVLLKMIEILLTYVRRGADIIRLDAVTYLWEELGTSCVHLEQTHTIIKLFRDILNAVAPHVAIITETNVPHQENIRYFGNGRDEAQMVYNFALPPLVLHSFQTENAKKLTEWAATLKKPSDEATFFNFLDSHDGVGVMAVQGILTQEEIDLMALRVVEHGGYISYKANPDGSLSPYELNITWFSAINNEDSDEPMEIQVSRYIASRAIALVLMGVPGIYLHGFLGSKNDADLVIEEKSTRSINRKTLNKKELLRSLENPQTTTYHVTRKLVRLIEIRKRQRAFHPNSPQKILKIADEVFCVIRYTQDHKEIILTLTNVSSKRIALNIKLEEWGILGNHHWRDLLSKRAFKTEANHLSLVINPYEILWLKALNGKFRILD</sequence>
<dbReference type="Proteomes" id="UP000183868">
    <property type="component" value="Chromosome"/>
</dbReference>
<dbReference type="InterPro" id="IPR006047">
    <property type="entry name" value="GH13_cat_dom"/>
</dbReference>
<dbReference type="Proteomes" id="UP000004671">
    <property type="component" value="Chromosome"/>
</dbReference>
<dbReference type="EMBL" id="CM001402">
    <property type="protein sequence ID" value="EHO42617.1"/>
    <property type="molecule type" value="Genomic_DNA"/>
</dbReference>
<dbReference type="FunCoup" id="H1XT50">
    <property type="interactions" value="23"/>
</dbReference>
<proteinExistence type="predicted"/>
<dbReference type="PaxDb" id="880073-Calab_3011"/>
<dbReference type="Gene3D" id="2.60.40.1180">
    <property type="entry name" value="Golgi alpha-mannosidase II"/>
    <property type="match status" value="1"/>
</dbReference>
<evidence type="ECO:0000313" key="6">
    <source>
        <dbReference type="EMBL" id="EHO42617.1"/>
    </source>
</evidence>
<dbReference type="AlphaFoldDB" id="H1XT50"/>
<dbReference type="eggNOG" id="COG0366">
    <property type="taxonomic scope" value="Bacteria"/>
</dbReference>
<keyword evidence="7" id="KW-1185">Reference proteome</keyword>
<dbReference type="Gene3D" id="3.20.20.80">
    <property type="entry name" value="Glycosidases"/>
    <property type="match status" value="1"/>
</dbReference>
<evidence type="ECO:0000256" key="2">
    <source>
        <dbReference type="ARBA" id="ARBA00022679"/>
    </source>
</evidence>
<evidence type="ECO:0000259" key="4">
    <source>
        <dbReference type="SMART" id="SM00642"/>
    </source>
</evidence>
<feature type="binding site" evidence="3">
    <location>
        <begin position="270"/>
        <end position="272"/>
    </location>
    <ligand>
        <name>substrate</name>
    </ligand>
</feature>
<dbReference type="InParanoid" id="H1XT50"/>
<dbReference type="HOGENOM" id="CLU_021358_0_0_0"/>
<feature type="binding site" evidence="3">
    <location>
        <position position="488"/>
    </location>
    <ligand>
        <name>substrate</name>
    </ligand>
</feature>
<dbReference type="EMBL" id="CP018099">
    <property type="protein sequence ID" value="APF18629.1"/>
    <property type="molecule type" value="Genomic_DNA"/>
</dbReference>
<dbReference type="InterPro" id="IPR013780">
    <property type="entry name" value="Glyco_hydro_b"/>
</dbReference>
<feature type="domain" description="Glycosyl hydrolase family 13 catalytic" evidence="4">
    <location>
        <begin position="106"/>
        <end position="454"/>
    </location>
</feature>
<evidence type="ECO:0000256" key="3">
    <source>
        <dbReference type="PIRSR" id="PIRSR003059-2"/>
    </source>
</evidence>
<dbReference type="InterPro" id="IPR016377">
    <property type="entry name" value="Sucrose_GGa_phosphorylase-rel"/>
</dbReference>
<name>H1XT50_CALAY</name>
<reference evidence="5 8" key="2">
    <citation type="submission" date="2016-11" db="EMBL/GenBank/DDBJ databases">
        <title>Genomic analysis of Caldithrix abyssi and proposal of a novel bacterial phylum Caldithrichaeota.</title>
        <authorList>
            <person name="Kublanov I."/>
            <person name="Sigalova O."/>
            <person name="Gavrilov S."/>
            <person name="Lebedinsky A."/>
            <person name="Ivanova N."/>
            <person name="Daum C."/>
            <person name="Reddy T."/>
            <person name="Klenk H.P."/>
            <person name="Goker M."/>
            <person name="Reva O."/>
            <person name="Miroshnichenko M."/>
            <person name="Kyprides N."/>
            <person name="Woyke T."/>
            <person name="Gelfand M."/>
        </authorList>
    </citation>
    <scope>NUCLEOTIDE SEQUENCE [LARGE SCALE GENOMIC DNA]</scope>
    <source>
        <strain evidence="5 8">LF13</strain>
    </source>
</reference>
<dbReference type="GO" id="GO:0016757">
    <property type="term" value="F:glycosyltransferase activity"/>
    <property type="evidence" value="ECO:0007669"/>
    <property type="project" value="UniProtKB-KW"/>
</dbReference>
<dbReference type="OrthoDB" id="9805159at2"/>
<dbReference type="Gene3D" id="3.90.400.10">
    <property type="entry name" value="Oligo-1,6-glucosidase, Domain 2"/>
    <property type="match status" value="1"/>
</dbReference>
<dbReference type="InterPro" id="IPR033746">
    <property type="entry name" value="GGa_phosphorylase"/>
</dbReference>
<dbReference type="Pfam" id="PF00128">
    <property type="entry name" value="Alpha-amylase"/>
    <property type="match status" value="1"/>
</dbReference>
<dbReference type="GO" id="GO:0005975">
    <property type="term" value="P:carbohydrate metabolic process"/>
    <property type="evidence" value="ECO:0007669"/>
    <property type="project" value="InterPro"/>
</dbReference>
<dbReference type="STRING" id="880073.Cabys_1880"/>
<dbReference type="InterPro" id="IPR045857">
    <property type="entry name" value="O16G_dom_2"/>
</dbReference>
<evidence type="ECO:0000313" key="8">
    <source>
        <dbReference type="Proteomes" id="UP000183868"/>
    </source>
</evidence>